<gene>
    <name evidence="3" type="ORF">HUW51_01150</name>
</gene>
<dbReference type="PRINTS" id="PR00081">
    <property type="entry name" value="GDHRDH"/>
</dbReference>
<dbReference type="PANTHER" id="PTHR24321:SF8">
    <property type="entry name" value="ESTRADIOL 17-BETA-DEHYDROGENASE 8-RELATED"/>
    <property type="match status" value="1"/>
</dbReference>
<dbReference type="AlphaFoldDB" id="A0A7G7G2K9"/>
<dbReference type="KEGG" id="aswu:HUW51_01150"/>
<dbReference type="Proteomes" id="UP000515237">
    <property type="component" value="Plasmid unnamed2"/>
</dbReference>
<organism evidence="3 4">
    <name type="scientific">Adhaeribacter swui</name>
    <dbReference type="NCBI Taxonomy" id="2086471"/>
    <lineage>
        <taxon>Bacteria</taxon>
        <taxon>Pseudomonadati</taxon>
        <taxon>Bacteroidota</taxon>
        <taxon>Cytophagia</taxon>
        <taxon>Cytophagales</taxon>
        <taxon>Hymenobacteraceae</taxon>
        <taxon>Adhaeribacter</taxon>
    </lineage>
</organism>
<name>A0A7G7G2K9_9BACT</name>
<dbReference type="FunFam" id="3.40.50.720:FF:000084">
    <property type="entry name" value="Short-chain dehydrogenase reductase"/>
    <property type="match status" value="1"/>
</dbReference>
<dbReference type="EMBL" id="CP055155">
    <property type="protein sequence ID" value="QNF31393.1"/>
    <property type="molecule type" value="Genomic_DNA"/>
</dbReference>
<dbReference type="Gene3D" id="3.40.50.720">
    <property type="entry name" value="NAD(P)-binding Rossmann-like Domain"/>
    <property type="match status" value="1"/>
</dbReference>
<proteinExistence type="inferred from homology"/>
<evidence type="ECO:0000256" key="1">
    <source>
        <dbReference type="ARBA" id="ARBA00006484"/>
    </source>
</evidence>
<protein>
    <submittedName>
        <fullName evidence="3">SDR family oxidoreductase</fullName>
    </submittedName>
</protein>
<sequence>MKEQVVLVTGAGSGMGEAAALLAAERGNKVVVVDVNENAAQTVVDKIKSKGGNAIAVKCDVTSAEEVKAMVERSVEVYGRLDAAFNNAGIMMRSVDTANLDEEEFDRIININLKGVWLCMKYELQQMAKQGNGAIVNNSSIGGLVGGPGRSAYHAAKHGVLGLTKSAAVEFAAKGIRINAVCPGTIETPMVDNMITVGDLSEQEFKDWAPIKRFGKAEEIAEAVLWLFSPAASYVIGQPISVDGGVSII</sequence>
<evidence type="ECO:0000256" key="2">
    <source>
        <dbReference type="ARBA" id="ARBA00023002"/>
    </source>
</evidence>
<dbReference type="NCBIfam" id="NF005559">
    <property type="entry name" value="PRK07231.1"/>
    <property type="match status" value="1"/>
</dbReference>
<comment type="similarity">
    <text evidence="1">Belongs to the short-chain dehydrogenases/reductases (SDR) family.</text>
</comment>
<geneLocation type="plasmid" evidence="3 4">
    <name>unnamed2</name>
</geneLocation>
<keyword evidence="2" id="KW-0560">Oxidoreductase</keyword>
<keyword evidence="4" id="KW-1185">Reference proteome</keyword>
<dbReference type="RefSeq" id="WP_185269959.1">
    <property type="nucleotide sequence ID" value="NZ_CP055155.1"/>
</dbReference>
<dbReference type="Pfam" id="PF13561">
    <property type="entry name" value="adh_short_C2"/>
    <property type="match status" value="1"/>
</dbReference>
<dbReference type="PRINTS" id="PR00080">
    <property type="entry name" value="SDRFAMILY"/>
</dbReference>
<evidence type="ECO:0000313" key="3">
    <source>
        <dbReference type="EMBL" id="QNF31393.1"/>
    </source>
</evidence>
<dbReference type="InterPro" id="IPR002347">
    <property type="entry name" value="SDR_fam"/>
</dbReference>
<reference evidence="3 4" key="1">
    <citation type="journal article" date="2018" name="Int. J. Syst. Evol. Microbiol.">
        <title>Adhaeribacter swui sp. nov., isolated from wet mud.</title>
        <authorList>
            <person name="Kim D.U."/>
            <person name="Kim K.W."/>
            <person name="Kang M.S."/>
            <person name="Kim J.Y."/>
            <person name="Jang J.H."/>
            <person name="Kim M.K."/>
        </authorList>
    </citation>
    <scope>NUCLEOTIDE SEQUENCE [LARGE SCALE GENOMIC DNA]</scope>
    <source>
        <strain evidence="3 4">KCTC 52873</strain>
        <plasmid evidence="3">unnamed2</plasmid>
    </source>
</reference>
<dbReference type="CDD" id="cd05233">
    <property type="entry name" value="SDR_c"/>
    <property type="match status" value="1"/>
</dbReference>
<accession>A0A7G7G2K9</accession>
<dbReference type="GO" id="GO:0016491">
    <property type="term" value="F:oxidoreductase activity"/>
    <property type="evidence" value="ECO:0007669"/>
    <property type="project" value="UniProtKB-KW"/>
</dbReference>
<dbReference type="InterPro" id="IPR036291">
    <property type="entry name" value="NAD(P)-bd_dom_sf"/>
</dbReference>
<dbReference type="SUPFAM" id="SSF51735">
    <property type="entry name" value="NAD(P)-binding Rossmann-fold domains"/>
    <property type="match status" value="1"/>
</dbReference>
<evidence type="ECO:0000313" key="4">
    <source>
        <dbReference type="Proteomes" id="UP000515237"/>
    </source>
</evidence>
<keyword evidence="3" id="KW-0614">Plasmid</keyword>
<dbReference type="PANTHER" id="PTHR24321">
    <property type="entry name" value="DEHYDROGENASES, SHORT CHAIN"/>
    <property type="match status" value="1"/>
</dbReference>